<protein>
    <submittedName>
        <fullName evidence="7">Uncharacterized protein</fullName>
    </submittedName>
</protein>
<comment type="caution">
    <text evidence="7">The sequence shown here is derived from an EMBL/GenBank/DDBJ whole genome shotgun (WGS) entry which is preliminary data.</text>
</comment>
<evidence type="ECO:0000256" key="1">
    <source>
        <dbReference type="ARBA" id="ARBA00004370"/>
    </source>
</evidence>
<dbReference type="PANTHER" id="PTHR12668:SF43">
    <property type="entry name" value="TRANSMEMBRANE PROTEIN 14 HOMOLOG"/>
    <property type="match status" value="1"/>
</dbReference>
<keyword evidence="8" id="KW-1185">Reference proteome</keyword>
<name>A0A843XDG8_COLES</name>
<dbReference type="GO" id="GO:0015245">
    <property type="term" value="F:fatty acid transmembrane transporter activity"/>
    <property type="evidence" value="ECO:0007669"/>
    <property type="project" value="TreeGrafter"/>
</dbReference>
<evidence type="ECO:0000256" key="6">
    <source>
        <dbReference type="SAM" id="Phobius"/>
    </source>
</evidence>
<dbReference type="EMBL" id="NMUH01007579">
    <property type="protein sequence ID" value="MQM17484.1"/>
    <property type="molecule type" value="Genomic_DNA"/>
</dbReference>
<evidence type="ECO:0000313" key="8">
    <source>
        <dbReference type="Proteomes" id="UP000652761"/>
    </source>
</evidence>
<dbReference type="PANTHER" id="PTHR12668">
    <property type="entry name" value="TRANSMEMBRANE PROTEIN 14, 15"/>
    <property type="match status" value="1"/>
</dbReference>
<keyword evidence="4 6" id="KW-1133">Transmembrane helix</keyword>
<dbReference type="Proteomes" id="UP000652761">
    <property type="component" value="Unassembled WGS sequence"/>
</dbReference>
<feature type="non-terminal residue" evidence="7">
    <location>
        <position position="1"/>
    </location>
</feature>
<evidence type="ECO:0000313" key="7">
    <source>
        <dbReference type="EMBL" id="MQM17484.1"/>
    </source>
</evidence>
<evidence type="ECO:0000256" key="4">
    <source>
        <dbReference type="ARBA" id="ARBA00022989"/>
    </source>
</evidence>
<accession>A0A843XDG8</accession>
<feature type="transmembrane region" description="Helical" evidence="6">
    <location>
        <begin position="125"/>
        <end position="145"/>
    </location>
</feature>
<proteinExistence type="inferred from homology"/>
<organism evidence="7 8">
    <name type="scientific">Colocasia esculenta</name>
    <name type="common">Wild taro</name>
    <name type="synonym">Arum esculentum</name>
    <dbReference type="NCBI Taxonomy" id="4460"/>
    <lineage>
        <taxon>Eukaryota</taxon>
        <taxon>Viridiplantae</taxon>
        <taxon>Streptophyta</taxon>
        <taxon>Embryophyta</taxon>
        <taxon>Tracheophyta</taxon>
        <taxon>Spermatophyta</taxon>
        <taxon>Magnoliopsida</taxon>
        <taxon>Liliopsida</taxon>
        <taxon>Araceae</taxon>
        <taxon>Aroideae</taxon>
        <taxon>Colocasieae</taxon>
        <taxon>Colocasia</taxon>
    </lineage>
</organism>
<dbReference type="InterPro" id="IPR005349">
    <property type="entry name" value="TMEM14"/>
</dbReference>
<keyword evidence="5 6" id="KW-0472">Membrane</keyword>
<comment type="similarity">
    <text evidence="2">Belongs to the TMEM14 family.</text>
</comment>
<dbReference type="Gene3D" id="1.10.10.1740">
    <property type="entry name" value="Transmembrane protein 14-like"/>
    <property type="match status" value="1"/>
</dbReference>
<dbReference type="InterPro" id="IPR044890">
    <property type="entry name" value="TMEM14_sf"/>
</dbReference>
<reference evidence="7" key="1">
    <citation type="submission" date="2017-07" db="EMBL/GenBank/DDBJ databases">
        <title>Taro Niue Genome Assembly and Annotation.</title>
        <authorList>
            <person name="Atibalentja N."/>
            <person name="Keating K."/>
            <person name="Fields C.J."/>
        </authorList>
    </citation>
    <scope>NUCLEOTIDE SEQUENCE</scope>
    <source>
        <strain evidence="7">Niue_2</strain>
        <tissue evidence="7">Leaf</tissue>
    </source>
</reference>
<dbReference type="GO" id="GO:0009706">
    <property type="term" value="C:chloroplast inner membrane"/>
    <property type="evidence" value="ECO:0007669"/>
    <property type="project" value="TreeGrafter"/>
</dbReference>
<evidence type="ECO:0000256" key="5">
    <source>
        <dbReference type="ARBA" id="ARBA00023136"/>
    </source>
</evidence>
<comment type="subcellular location">
    <subcellularLocation>
        <location evidence="1">Membrane</location>
    </subcellularLocation>
</comment>
<feature type="transmembrane region" description="Helical" evidence="6">
    <location>
        <begin position="151"/>
        <end position="173"/>
    </location>
</feature>
<dbReference type="Pfam" id="PF03647">
    <property type="entry name" value="Tmemb_14"/>
    <property type="match status" value="1"/>
</dbReference>
<dbReference type="OrthoDB" id="768548at2759"/>
<dbReference type="AlphaFoldDB" id="A0A843XDG8"/>
<evidence type="ECO:0000256" key="2">
    <source>
        <dbReference type="ARBA" id="ARBA00007590"/>
    </source>
</evidence>
<sequence>KQSNIDVEDVKDELRIKASESLEAWKQMLESFKKEAIKMQGISQEAYEIYSRRAIIVLKETSQKVKVQADQARNDFNKLAKEVGQEGKEYLSTVAQNSPESMKDILETFSSSTDELKDVSDIRDFYFGIPYGGLLAIGGFLHFMLTGSISAVRFGVILGGALLGLSVSSLRAWRNGQSSALFLKGQAGLLV</sequence>
<keyword evidence="3 6" id="KW-0812">Transmembrane</keyword>
<gene>
    <name evidence="7" type="ORF">Taro_050458</name>
</gene>
<evidence type="ECO:0000256" key="3">
    <source>
        <dbReference type="ARBA" id="ARBA00022692"/>
    </source>
</evidence>